<reference evidence="2" key="1">
    <citation type="journal article" date="2014" name="Front. Microbiol.">
        <title>High frequency of phylogenetically diverse reductive dehalogenase-homologous genes in deep subseafloor sedimentary metagenomes.</title>
        <authorList>
            <person name="Kawai M."/>
            <person name="Futagami T."/>
            <person name="Toyoda A."/>
            <person name="Takaki Y."/>
            <person name="Nishi S."/>
            <person name="Hori S."/>
            <person name="Arai W."/>
            <person name="Tsubouchi T."/>
            <person name="Morono Y."/>
            <person name="Uchiyama I."/>
            <person name="Ito T."/>
            <person name="Fujiyama A."/>
            <person name="Inagaki F."/>
            <person name="Takami H."/>
        </authorList>
    </citation>
    <scope>NUCLEOTIDE SEQUENCE</scope>
    <source>
        <strain evidence="2">Expedition CK06-06</strain>
    </source>
</reference>
<accession>X1GR24</accession>
<comment type="caution">
    <text evidence="2">The sequence shown here is derived from an EMBL/GenBank/DDBJ whole genome shotgun (WGS) entry which is preliminary data.</text>
</comment>
<gene>
    <name evidence="2" type="ORF">S03H2_12731</name>
</gene>
<keyword evidence="1" id="KW-1133">Transmembrane helix</keyword>
<organism evidence="2">
    <name type="scientific">marine sediment metagenome</name>
    <dbReference type="NCBI Taxonomy" id="412755"/>
    <lineage>
        <taxon>unclassified sequences</taxon>
        <taxon>metagenomes</taxon>
        <taxon>ecological metagenomes</taxon>
    </lineage>
</organism>
<evidence type="ECO:0000256" key="1">
    <source>
        <dbReference type="SAM" id="Phobius"/>
    </source>
</evidence>
<protein>
    <submittedName>
        <fullName evidence="2">Uncharacterized protein</fullName>
    </submittedName>
</protein>
<keyword evidence="1" id="KW-0472">Membrane</keyword>
<feature type="transmembrane region" description="Helical" evidence="1">
    <location>
        <begin position="21"/>
        <end position="43"/>
    </location>
</feature>
<proteinExistence type="predicted"/>
<evidence type="ECO:0000313" key="2">
    <source>
        <dbReference type="EMBL" id="GAH47325.1"/>
    </source>
</evidence>
<sequence>TIKIYGEKKNMSTIGGMVNKTVMGVITAVIFVLIGVALGPTVIASVADINASALSGIPLANVIVLLGTYLPAFYYLAIVLGGIAMVWAATKSGGK</sequence>
<dbReference type="AlphaFoldDB" id="X1GR24"/>
<dbReference type="EMBL" id="BARU01006469">
    <property type="protein sequence ID" value="GAH47325.1"/>
    <property type="molecule type" value="Genomic_DNA"/>
</dbReference>
<feature type="non-terminal residue" evidence="2">
    <location>
        <position position="1"/>
    </location>
</feature>
<name>X1GR24_9ZZZZ</name>
<feature type="transmembrane region" description="Helical" evidence="1">
    <location>
        <begin position="63"/>
        <end position="89"/>
    </location>
</feature>
<keyword evidence="1" id="KW-0812">Transmembrane</keyword>